<dbReference type="EMBL" id="JBHTCJ010000022">
    <property type="protein sequence ID" value="MFC7344964.1"/>
    <property type="molecule type" value="Genomic_DNA"/>
</dbReference>
<dbReference type="RefSeq" id="WP_380673269.1">
    <property type="nucleotide sequence ID" value="NZ_JBHTCJ010000022.1"/>
</dbReference>
<dbReference type="Proteomes" id="UP001596504">
    <property type="component" value="Unassembled WGS sequence"/>
</dbReference>
<organism evidence="2 3">
    <name type="scientific">Saccharopolyspora griseoalba</name>
    <dbReference type="NCBI Taxonomy" id="1431848"/>
    <lineage>
        <taxon>Bacteria</taxon>
        <taxon>Bacillati</taxon>
        <taxon>Actinomycetota</taxon>
        <taxon>Actinomycetes</taxon>
        <taxon>Pseudonocardiales</taxon>
        <taxon>Pseudonocardiaceae</taxon>
        <taxon>Saccharopolyspora</taxon>
    </lineage>
</organism>
<evidence type="ECO:0000313" key="3">
    <source>
        <dbReference type="Proteomes" id="UP001596504"/>
    </source>
</evidence>
<evidence type="ECO:0000313" key="2">
    <source>
        <dbReference type="EMBL" id="MFC7344964.1"/>
    </source>
</evidence>
<comment type="caution">
    <text evidence="2">The sequence shown here is derived from an EMBL/GenBank/DDBJ whole genome shotgun (WGS) entry which is preliminary data.</text>
</comment>
<keyword evidence="3" id="KW-1185">Reference proteome</keyword>
<protein>
    <submittedName>
        <fullName evidence="2">Uncharacterized protein</fullName>
    </submittedName>
</protein>
<gene>
    <name evidence="2" type="ORF">ACFQRI_26435</name>
</gene>
<sequence>MTNNINTTASAADQLWVLTRTGLRIRGDQLVGIGFERAHFDSSDTPPYRVFGHVAYDPERTHDLARCADEAAANECVRKILELLARDHRGYGVLQIGRHTGAVSISRPKKPAPEKSVRGEVSSP</sequence>
<proteinExistence type="predicted"/>
<reference evidence="3" key="1">
    <citation type="journal article" date="2019" name="Int. J. Syst. Evol. Microbiol.">
        <title>The Global Catalogue of Microorganisms (GCM) 10K type strain sequencing project: providing services to taxonomists for standard genome sequencing and annotation.</title>
        <authorList>
            <consortium name="The Broad Institute Genomics Platform"/>
            <consortium name="The Broad Institute Genome Sequencing Center for Infectious Disease"/>
            <person name="Wu L."/>
            <person name="Ma J."/>
        </authorList>
    </citation>
    <scope>NUCLEOTIDE SEQUENCE [LARGE SCALE GENOMIC DNA]</scope>
    <source>
        <strain evidence="3">WLHS5</strain>
    </source>
</reference>
<name>A0ABW2LSZ1_9PSEU</name>
<evidence type="ECO:0000256" key="1">
    <source>
        <dbReference type="SAM" id="MobiDB-lite"/>
    </source>
</evidence>
<feature type="region of interest" description="Disordered" evidence="1">
    <location>
        <begin position="102"/>
        <end position="124"/>
    </location>
</feature>
<accession>A0ABW2LSZ1</accession>